<dbReference type="CDD" id="cd01347">
    <property type="entry name" value="ligand_gated_channel"/>
    <property type="match status" value="1"/>
</dbReference>
<comment type="subcellular location">
    <subcellularLocation>
        <location evidence="1 8">Cell outer membrane</location>
        <topology evidence="1 8">Multi-pass membrane protein</topology>
    </subcellularLocation>
</comment>
<evidence type="ECO:0000256" key="4">
    <source>
        <dbReference type="ARBA" id="ARBA00022692"/>
    </source>
</evidence>
<keyword evidence="2 8" id="KW-0813">Transport</keyword>
<dbReference type="SUPFAM" id="SSF56935">
    <property type="entry name" value="Porins"/>
    <property type="match status" value="1"/>
</dbReference>
<feature type="short sequence motif" description="TonB C-terminal box" evidence="9">
    <location>
        <begin position="509"/>
        <end position="526"/>
    </location>
</feature>
<feature type="domain" description="TonB-dependent receptor-like beta-barrel" evidence="10">
    <location>
        <begin position="30"/>
        <end position="494"/>
    </location>
</feature>
<protein>
    <submittedName>
        <fullName evidence="11">TonB-dependent siderophore receptor</fullName>
    </submittedName>
</protein>
<evidence type="ECO:0000256" key="7">
    <source>
        <dbReference type="ARBA" id="ARBA00023237"/>
    </source>
</evidence>
<keyword evidence="6 8" id="KW-0472">Membrane</keyword>
<keyword evidence="4 8" id="KW-0812">Transmembrane</keyword>
<evidence type="ECO:0000256" key="6">
    <source>
        <dbReference type="ARBA" id="ARBA00023136"/>
    </source>
</evidence>
<dbReference type="Pfam" id="PF00593">
    <property type="entry name" value="TonB_dep_Rec_b-barrel"/>
    <property type="match status" value="1"/>
</dbReference>
<dbReference type="PANTHER" id="PTHR32552">
    <property type="entry name" value="FERRICHROME IRON RECEPTOR-RELATED"/>
    <property type="match status" value="1"/>
</dbReference>
<evidence type="ECO:0000313" key="11">
    <source>
        <dbReference type="EMBL" id="SFH42408.1"/>
    </source>
</evidence>
<dbReference type="InterPro" id="IPR039426">
    <property type="entry name" value="TonB-dep_rcpt-like"/>
</dbReference>
<proteinExistence type="inferred from homology"/>
<dbReference type="AlphaFoldDB" id="A0A1I2ZXA8"/>
<dbReference type="Gene3D" id="2.40.170.20">
    <property type="entry name" value="TonB-dependent receptor, beta-barrel domain"/>
    <property type="match status" value="1"/>
</dbReference>
<keyword evidence="11" id="KW-0675">Receptor</keyword>
<comment type="similarity">
    <text evidence="8">Belongs to the TonB-dependent receptor family.</text>
</comment>
<dbReference type="EMBL" id="FOPU01000011">
    <property type="protein sequence ID" value="SFH42408.1"/>
    <property type="molecule type" value="Genomic_DNA"/>
</dbReference>
<keyword evidence="3 8" id="KW-1134">Transmembrane beta strand</keyword>
<dbReference type="GO" id="GO:0015344">
    <property type="term" value="F:siderophore uptake transmembrane transporter activity"/>
    <property type="evidence" value="ECO:0007669"/>
    <property type="project" value="TreeGrafter"/>
</dbReference>
<reference evidence="11 12" key="1">
    <citation type="submission" date="2016-10" db="EMBL/GenBank/DDBJ databases">
        <authorList>
            <person name="de Groot N.N."/>
        </authorList>
    </citation>
    <scope>NUCLEOTIDE SEQUENCE [LARGE SCALE GENOMIC DNA]</scope>
    <source>
        <strain evidence="11 12">DSM 8537</strain>
    </source>
</reference>
<dbReference type="InterPro" id="IPR010917">
    <property type="entry name" value="TonB_rcpt_CS"/>
</dbReference>
<name>A0A1I2ZXA8_9RHOB</name>
<dbReference type="InterPro" id="IPR000531">
    <property type="entry name" value="Beta-barrel_TonB"/>
</dbReference>
<dbReference type="InterPro" id="IPR036942">
    <property type="entry name" value="Beta-barrel_TonB_sf"/>
</dbReference>
<dbReference type="PROSITE" id="PS01156">
    <property type="entry name" value="TONB_DEPENDENT_REC_2"/>
    <property type="match status" value="1"/>
</dbReference>
<dbReference type="PROSITE" id="PS52016">
    <property type="entry name" value="TONB_DEPENDENT_REC_3"/>
    <property type="match status" value="1"/>
</dbReference>
<accession>A0A1I2ZXA8</accession>
<dbReference type="PANTHER" id="PTHR32552:SF74">
    <property type="entry name" value="HYDROXAMATE SIDEROPHORE RECEPTOR FHUE"/>
    <property type="match status" value="1"/>
</dbReference>
<evidence type="ECO:0000256" key="8">
    <source>
        <dbReference type="PROSITE-ProRule" id="PRU01360"/>
    </source>
</evidence>
<keyword evidence="7 8" id="KW-0998">Cell outer membrane</keyword>
<organism evidence="11 12">
    <name type="scientific">Paracoccus aminovorans</name>
    <dbReference type="NCBI Taxonomy" id="34004"/>
    <lineage>
        <taxon>Bacteria</taxon>
        <taxon>Pseudomonadati</taxon>
        <taxon>Pseudomonadota</taxon>
        <taxon>Alphaproteobacteria</taxon>
        <taxon>Rhodobacterales</taxon>
        <taxon>Paracoccaceae</taxon>
        <taxon>Paracoccus</taxon>
    </lineage>
</organism>
<keyword evidence="12" id="KW-1185">Reference proteome</keyword>
<dbReference type="Proteomes" id="UP000183635">
    <property type="component" value="Unassembled WGS sequence"/>
</dbReference>
<evidence type="ECO:0000256" key="5">
    <source>
        <dbReference type="ARBA" id="ARBA00023077"/>
    </source>
</evidence>
<evidence type="ECO:0000259" key="10">
    <source>
        <dbReference type="Pfam" id="PF00593"/>
    </source>
</evidence>
<evidence type="ECO:0000256" key="9">
    <source>
        <dbReference type="PROSITE-ProRule" id="PRU10144"/>
    </source>
</evidence>
<evidence type="ECO:0000256" key="3">
    <source>
        <dbReference type="ARBA" id="ARBA00022452"/>
    </source>
</evidence>
<dbReference type="STRING" id="34004.SAMN04488021_11148"/>
<dbReference type="GO" id="GO:0009279">
    <property type="term" value="C:cell outer membrane"/>
    <property type="evidence" value="ECO:0007669"/>
    <property type="project" value="UniProtKB-SubCell"/>
</dbReference>
<keyword evidence="5" id="KW-0798">TonB box</keyword>
<evidence type="ECO:0000313" key="12">
    <source>
        <dbReference type="Proteomes" id="UP000183635"/>
    </source>
</evidence>
<evidence type="ECO:0000256" key="2">
    <source>
        <dbReference type="ARBA" id="ARBA00022448"/>
    </source>
</evidence>
<gene>
    <name evidence="11" type="ORF">SAMN04488021_11148</name>
</gene>
<evidence type="ECO:0000256" key="1">
    <source>
        <dbReference type="ARBA" id="ARBA00004571"/>
    </source>
</evidence>
<sequence length="526" mass="58998">MIGVWQDRDQFYAPADEEKQVLYGILEYDLTPDTTISGGVSYQRQQGINWMSGLPTYIGGGQLGLPRDVALNVDWADRNTTIRETFLTAEHRFNDDWSMKFSAMRQRYDFDYMQLRLGGPVDPATGSFGDPNVFSEEDGNHSDGFDLSVNGRFNAGGVEYKLTAGTDWRRSYGKQIRLRYETAFPPDSIGLDDFPGLELPEPTRGTRRQGWPAWGGKQQGIYARLDMAVSDKAHVIVGGRYGNYKHSEISEQYDEDGNLIARDTSWRWREDGIFTPYAAVTYDLTPDWTAYASVTEIYKPQGNIFAGPPDSPTQLDPITGRNFELGAKGAVLNGSLNVAAALYRIERKGEAVADPRYENEDTTYYLPLGEIVSQGLDLEISGEVAPGWQVFAGYTYNHNKNEKENVVYSALTPKHIFKLWTDYNLPGAYSKWTLGGGVTVKSNQANSGTYWVWTDAGWTQPSFEIRQGGHAVWDAHVNYRIDDCWNLALNVNNVFDKTYYATLGTPAAGNWYGAPRNATLTLRGQF</sequence>